<proteinExistence type="predicted"/>
<dbReference type="EMBL" id="MU826353">
    <property type="protein sequence ID" value="KAJ7380592.1"/>
    <property type="molecule type" value="Genomic_DNA"/>
</dbReference>
<protein>
    <submittedName>
        <fullName evidence="1">Uncharacterized protein</fullName>
    </submittedName>
</protein>
<keyword evidence="2" id="KW-1185">Reference proteome</keyword>
<reference evidence="1" key="1">
    <citation type="submission" date="2023-01" db="EMBL/GenBank/DDBJ databases">
        <title>Genome assembly of the deep-sea coral Lophelia pertusa.</title>
        <authorList>
            <person name="Herrera S."/>
            <person name="Cordes E."/>
        </authorList>
    </citation>
    <scope>NUCLEOTIDE SEQUENCE</scope>
    <source>
        <strain evidence="1">USNM1676648</strain>
        <tissue evidence="1">Polyp</tissue>
    </source>
</reference>
<organism evidence="1 2">
    <name type="scientific">Desmophyllum pertusum</name>
    <dbReference type="NCBI Taxonomy" id="174260"/>
    <lineage>
        <taxon>Eukaryota</taxon>
        <taxon>Metazoa</taxon>
        <taxon>Cnidaria</taxon>
        <taxon>Anthozoa</taxon>
        <taxon>Hexacorallia</taxon>
        <taxon>Scleractinia</taxon>
        <taxon>Caryophylliina</taxon>
        <taxon>Caryophylliidae</taxon>
        <taxon>Desmophyllum</taxon>
    </lineage>
</organism>
<sequence length="134" mass="14551">MAAVILEADEREFTRPLKRATGSGDKPIVEFGWKISCICPGVLQSSSVGTIPTQSSQLISFHWKDGEGKKNDLAISSAKRLALGEVEGPSTKRRRHFVGDLVSTSTSVKPGIATESPNLCWKALTCCIVYFHQS</sequence>
<evidence type="ECO:0000313" key="2">
    <source>
        <dbReference type="Proteomes" id="UP001163046"/>
    </source>
</evidence>
<comment type="caution">
    <text evidence="1">The sequence shown here is derived from an EMBL/GenBank/DDBJ whole genome shotgun (WGS) entry which is preliminary data.</text>
</comment>
<accession>A0A9X0CYG5</accession>
<gene>
    <name evidence="1" type="ORF">OS493_009059</name>
</gene>
<name>A0A9X0CYG5_9CNID</name>
<evidence type="ECO:0000313" key="1">
    <source>
        <dbReference type="EMBL" id="KAJ7380592.1"/>
    </source>
</evidence>
<dbReference type="Proteomes" id="UP001163046">
    <property type="component" value="Unassembled WGS sequence"/>
</dbReference>
<dbReference type="AlphaFoldDB" id="A0A9X0CYG5"/>